<keyword evidence="5" id="KW-0046">Antibiotic resistance</keyword>
<reference evidence="7 8" key="1">
    <citation type="submission" date="2020-01" db="EMBL/GenBank/DDBJ databases">
        <title>Insect and environment-associated Actinomycetes.</title>
        <authorList>
            <person name="Currrie C."/>
            <person name="Chevrette M."/>
            <person name="Carlson C."/>
            <person name="Stubbendieck R."/>
            <person name="Wendt-Pienkowski E."/>
        </authorList>
    </citation>
    <scope>NUCLEOTIDE SEQUENCE [LARGE SCALE GENOMIC DNA]</scope>
    <source>
        <strain evidence="7 8">SID14438</strain>
    </source>
</reference>
<evidence type="ECO:0000313" key="7">
    <source>
        <dbReference type="EMBL" id="NEB68929.1"/>
    </source>
</evidence>
<keyword evidence="2 6" id="KW-0812">Transmembrane</keyword>
<name>A0A6N9VD25_STRMI</name>
<dbReference type="SUPFAM" id="SSF103473">
    <property type="entry name" value="MFS general substrate transporter"/>
    <property type="match status" value="1"/>
</dbReference>
<dbReference type="GO" id="GO:0046677">
    <property type="term" value="P:response to antibiotic"/>
    <property type="evidence" value="ECO:0007669"/>
    <property type="project" value="UniProtKB-KW"/>
</dbReference>
<evidence type="ECO:0000256" key="6">
    <source>
        <dbReference type="SAM" id="Phobius"/>
    </source>
</evidence>
<feature type="transmembrane region" description="Helical" evidence="6">
    <location>
        <begin position="7"/>
        <end position="24"/>
    </location>
</feature>
<keyword evidence="3 6" id="KW-1133">Transmembrane helix</keyword>
<dbReference type="Gene3D" id="1.20.1250.20">
    <property type="entry name" value="MFS general substrate transporter like domains"/>
    <property type="match status" value="1"/>
</dbReference>
<evidence type="ECO:0000256" key="3">
    <source>
        <dbReference type="ARBA" id="ARBA00022989"/>
    </source>
</evidence>
<keyword evidence="4 6" id="KW-0472">Membrane</keyword>
<comment type="subcellular location">
    <subcellularLocation>
        <location evidence="1">Membrane</location>
        <topology evidence="1">Multi-pass membrane protein</topology>
    </subcellularLocation>
</comment>
<dbReference type="PANTHER" id="PTHR42718">
    <property type="entry name" value="MAJOR FACILITATOR SUPERFAMILY MULTIDRUG TRANSPORTER MFSC"/>
    <property type="match status" value="1"/>
</dbReference>
<evidence type="ECO:0000256" key="5">
    <source>
        <dbReference type="ARBA" id="ARBA00023251"/>
    </source>
</evidence>
<dbReference type="Proteomes" id="UP000471648">
    <property type="component" value="Unassembled WGS sequence"/>
</dbReference>
<evidence type="ECO:0000256" key="1">
    <source>
        <dbReference type="ARBA" id="ARBA00004141"/>
    </source>
</evidence>
<evidence type="ECO:0000256" key="2">
    <source>
        <dbReference type="ARBA" id="ARBA00022692"/>
    </source>
</evidence>
<feature type="non-terminal residue" evidence="7">
    <location>
        <position position="111"/>
    </location>
</feature>
<sequence>ARLTMPLGMLLQAGASLGILGWGLDTAYAVLWPPFVALGLGIGMVMAASSDAIVGNAPVRDAGVAGGLQSTALQVGGALGTSVLISLISSRVSSTFGAELATAGVPAPAAD</sequence>
<evidence type="ECO:0000256" key="4">
    <source>
        <dbReference type="ARBA" id="ARBA00023136"/>
    </source>
</evidence>
<feature type="non-terminal residue" evidence="7">
    <location>
        <position position="1"/>
    </location>
</feature>
<dbReference type="GO" id="GO:0016020">
    <property type="term" value="C:membrane"/>
    <property type="evidence" value="ECO:0007669"/>
    <property type="project" value="UniProtKB-SubCell"/>
</dbReference>
<dbReference type="PANTHER" id="PTHR42718:SF42">
    <property type="entry name" value="EXPORT PROTEIN"/>
    <property type="match status" value="1"/>
</dbReference>
<feature type="transmembrane region" description="Helical" evidence="6">
    <location>
        <begin position="30"/>
        <end position="48"/>
    </location>
</feature>
<dbReference type="AlphaFoldDB" id="A0A6N9VD25"/>
<dbReference type="EMBL" id="JAAGME010000761">
    <property type="protein sequence ID" value="NEB68929.1"/>
    <property type="molecule type" value="Genomic_DNA"/>
</dbReference>
<evidence type="ECO:0000313" key="8">
    <source>
        <dbReference type="Proteomes" id="UP000471648"/>
    </source>
</evidence>
<dbReference type="InterPro" id="IPR036259">
    <property type="entry name" value="MFS_trans_sf"/>
</dbReference>
<comment type="caution">
    <text evidence="7">The sequence shown here is derived from an EMBL/GenBank/DDBJ whole genome shotgun (WGS) entry which is preliminary data.</text>
</comment>
<protein>
    <submittedName>
        <fullName evidence="7">MFS transporter</fullName>
    </submittedName>
</protein>
<proteinExistence type="predicted"/>
<accession>A0A6N9VD25</accession>
<gene>
    <name evidence="7" type="ORF">G3I39_17990</name>
</gene>
<organism evidence="7 8">
    <name type="scientific">Streptomyces microflavus</name>
    <name type="common">Streptomyces lipmanii</name>
    <dbReference type="NCBI Taxonomy" id="1919"/>
    <lineage>
        <taxon>Bacteria</taxon>
        <taxon>Bacillati</taxon>
        <taxon>Actinomycetota</taxon>
        <taxon>Actinomycetes</taxon>
        <taxon>Kitasatosporales</taxon>
        <taxon>Streptomycetaceae</taxon>
        <taxon>Streptomyces</taxon>
    </lineage>
</organism>